<sequence length="152" mass="17703">MQYVTEVLIKKSISEVIEKLDSIDNLKHWQEGLVSTEHISGVPSELGSIMRLRYSFGKRKMEIIETVTKQNFPNEFHASYTTKGMRNIQENYFKSTQENYTKWTSKNEFQPTSFKMSAMLFLMPTAFKKQTETYLNNFKNFVENGISVSTSV</sequence>
<evidence type="ECO:0000313" key="2">
    <source>
        <dbReference type="Proteomes" id="UP000478208"/>
    </source>
</evidence>
<accession>A0A6L6UC06</accession>
<dbReference type="SUPFAM" id="SSF55961">
    <property type="entry name" value="Bet v1-like"/>
    <property type="match status" value="1"/>
</dbReference>
<name>A0A6L6UC06_9FLAO</name>
<protein>
    <submittedName>
        <fullName evidence="1">SRPBCC family protein</fullName>
    </submittedName>
</protein>
<keyword evidence="2" id="KW-1185">Reference proteome</keyword>
<reference evidence="1 2" key="1">
    <citation type="submission" date="2019-12" db="EMBL/GenBank/DDBJ databases">
        <authorList>
            <person name="Li J."/>
        </authorList>
    </citation>
    <scope>NUCLEOTIDE SEQUENCE [LARGE SCALE GENOMIC DNA]</scope>
    <source>
        <strain evidence="1 2">HL2-2</strain>
    </source>
</reference>
<dbReference type="EMBL" id="WOWS01000008">
    <property type="protein sequence ID" value="MUU79778.1"/>
    <property type="molecule type" value="Genomic_DNA"/>
</dbReference>
<comment type="caution">
    <text evidence="1">The sequence shown here is derived from an EMBL/GenBank/DDBJ whole genome shotgun (WGS) entry which is preliminary data.</text>
</comment>
<organism evidence="1 2">
    <name type="scientific">Winogradskyella endarachnes</name>
    <dbReference type="NCBI Taxonomy" id="2681965"/>
    <lineage>
        <taxon>Bacteria</taxon>
        <taxon>Pseudomonadati</taxon>
        <taxon>Bacteroidota</taxon>
        <taxon>Flavobacteriia</taxon>
        <taxon>Flavobacteriales</taxon>
        <taxon>Flavobacteriaceae</taxon>
        <taxon>Winogradskyella</taxon>
    </lineage>
</organism>
<dbReference type="Proteomes" id="UP000478208">
    <property type="component" value="Unassembled WGS sequence"/>
</dbReference>
<dbReference type="InterPro" id="IPR023393">
    <property type="entry name" value="START-like_dom_sf"/>
</dbReference>
<gene>
    <name evidence="1" type="ORF">GN138_15125</name>
</gene>
<evidence type="ECO:0000313" key="1">
    <source>
        <dbReference type="EMBL" id="MUU79778.1"/>
    </source>
</evidence>
<dbReference type="RefSeq" id="WP_157364835.1">
    <property type="nucleotide sequence ID" value="NZ_WOWS01000008.1"/>
</dbReference>
<dbReference type="Gene3D" id="3.30.530.20">
    <property type="match status" value="1"/>
</dbReference>
<proteinExistence type="predicted"/>
<dbReference type="AlphaFoldDB" id="A0A6L6UC06"/>